<dbReference type="PANTHER" id="PTHR42812:SF12">
    <property type="entry name" value="BETA-XYLOSIDASE-RELATED"/>
    <property type="match status" value="1"/>
</dbReference>
<reference evidence="6" key="1">
    <citation type="journal article" date="2021" name="PeerJ">
        <title>Extensive microbial diversity within the chicken gut microbiome revealed by metagenomics and culture.</title>
        <authorList>
            <person name="Gilroy R."/>
            <person name="Ravi A."/>
            <person name="Getino M."/>
            <person name="Pursley I."/>
            <person name="Horton D.L."/>
            <person name="Alikhan N.F."/>
            <person name="Baker D."/>
            <person name="Gharbi K."/>
            <person name="Hall N."/>
            <person name="Watson M."/>
            <person name="Adriaenssens E.M."/>
            <person name="Foster-Nyarko E."/>
            <person name="Jarju S."/>
            <person name="Secka A."/>
            <person name="Antonio M."/>
            <person name="Oren A."/>
            <person name="Chaudhuri R.R."/>
            <person name="La Ragione R."/>
            <person name="Hildebrand F."/>
            <person name="Pallen M.J."/>
        </authorList>
    </citation>
    <scope>NUCLEOTIDE SEQUENCE</scope>
    <source>
        <strain evidence="6">CHK185-5351</strain>
    </source>
</reference>
<gene>
    <name evidence="6" type="ORF">H9705_08800</name>
</gene>
<dbReference type="Proteomes" id="UP000823849">
    <property type="component" value="Unassembled WGS sequence"/>
</dbReference>
<proteinExistence type="inferred from homology"/>
<comment type="caution">
    <text evidence="6">The sequence shown here is derived from an EMBL/GenBank/DDBJ whole genome shotgun (WGS) entry which is preliminary data.</text>
</comment>
<dbReference type="Gene3D" id="2.60.120.200">
    <property type="match status" value="1"/>
</dbReference>
<dbReference type="GO" id="GO:0005975">
    <property type="term" value="P:carbohydrate metabolic process"/>
    <property type="evidence" value="ECO:0007669"/>
    <property type="project" value="InterPro"/>
</dbReference>
<evidence type="ECO:0000256" key="3">
    <source>
        <dbReference type="ARBA" id="ARBA00023295"/>
    </source>
</evidence>
<evidence type="ECO:0000256" key="4">
    <source>
        <dbReference type="RuleBase" id="RU361187"/>
    </source>
</evidence>
<dbReference type="GO" id="GO:0004553">
    <property type="term" value="F:hydrolase activity, hydrolyzing O-glycosyl compounds"/>
    <property type="evidence" value="ECO:0007669"/>
    <property type="project" value="InterPro"/>
</dbReference>
<feature type="domain" description="Beta-xylosidase C-terminal Concanavalin A-like" evidence="5">
    <location>
        <begin position="311"/>
        <end position="501"/>
    </location>
</feature>
<reference evidence="6" key="2">
    <citation type="submission" date="2021-04" db="EMBL/GenBank/DDBJ databases">
        <authorList>
            <person name="Gilroy R."/>
        </authorList>
    </citation>
    <scope>NUCLEOTIDE SEQUENCE</scope>
    <source>
        <strain evidence="6">CHK185-5351</strain>
    </source>
</reference>
<evidence type="ECO:0000259" key="5">
    <source>
        <dbReference type="Pfam" id="PF17851"/>
    </source>
</evidence>
<dbReference type="InterPro" id="IPR013320">
    <property type="entry name" value="ConA-like_dom_sf"/>
</dbReference>
<dbReference type="PANTHER" id="PTHR42812">
    <property type="entry name" value="BETA-XYLOSIDASE"/>
    <property type="match status" value="1"/>
</dbReference>
<keyword evidence="3 4" id="KW-0326">Glycosidase</keyword>
<accession>A0A9D2NA57</accession>
<dbReference type="SUPFAM" id="SSF75005">
    <property type="entry name" value="Arabinanase/levansucrase/invertase"/>
    <property type="match status" value="1"/>
</dbReference>
<dbReference type="InterPro" id="IPR023296">
    <property type="entry name" value="Glyco_hydro_beta-prop_sf"/>
</dbReference>
<dbReference type="InterPro" id="IPR006710">
    <property type="entry name" value="Glyco_hydro_43"/>
</dbReference>
<organism evidence="6 7">
    <name type="scientific">Candidatus Fusicatenibacter intestinigallinarum</name>
    <dbReference type="NCBI Taxonomy" id="2838598"/>
    <lineage>
        <taxon>Bacteria</taxon>
        <taxon>Bacillati</taxon>
        <taxon>Bacillota</taxon>
        <taxon>Clostridia</taxon>
        <taxon>Lachnospirales</taxon>
        <taxon>Lachnospiraceae</taxon>
        <taxon>Fusicatenibacter</taxon>
    </lineage>
</organism>
<evidence type="ECO:0000313" key="7">
    <source>
        <dbReference type="Proteomes" id="UP000823849"/>
    </source>
</evidence>
<dbReference type="InterPro" id="IPR041542">
    <property type="entry name" value="GH43_C2"/>
</dbReference>
<evidence type="ECO:0000313" key="6">
    <source>
        <dbReference type="EMBL" id="HJC15904.1"/>
    </source>
</evidence>
<dbReference type="Pfam" id="PF17851">
    <property type="entry name" value="GH43_C2"/>
    <property type="match status" value="1"/>
</dbReference>
<dbReference type="Gene3D" id="2.115.10.20">
    <property type="entry name" value="Glycosyl hydrolase domain, family 43"/>
    <property type="match status" value="1"/>
</dbReference>
<protein>
    <submittedName>
        <fullName evidence="6">Glycoside hydrolase 43 family protein</fullName>
    </submittedName>
</protein>
<sequence length="506" mass="57897">MKVKNPLLCVDMPDPDLLRVGDVWYMVSTTMFYLPGGPVLRSEDLYHWEIVSYIFEELEDNEAYRLQNGKNAYGCGQWATSLTWKDGWYHACFVCNDLNRTYFCRTREVEQSGWEKTWVEGIYHDMSFLFWEGRSWIVYGNGELRIAELQEDLMGVKQGTDRLLLETPSEGLRLRCEGCRAYVRNGYLYLLLIDWPEEGVDGGRRREICYRSRSLDGPFERRVLLNDDAGRRGCGVAQGALTDTPSGEWYAMMFQDRGAVGRIPYLMPVRWEDDWPVLGENGKVPLEWEMPSGKDAGKRDGGSVEELVISDSFDHSENRLALQWQWNHSADPEAWSFTERPGCLRIKNLQTASGLLDARNTLTQRTGEPFSAFAVKLDGSGLKDGDFAGMCALQGFYGQIGLAKENGIWYLQTVVKDADGSVRCERIPAEEKRIWLKTEFYYSEQREEASFFFSSDGENWTPFGNPVKLKFTLDIFMGCRVGLFSYGTVQTGGFADFREFRRICGG</sequence>
<keyword evidence="2 4" id="KW-0378">Hydrolase</keyword>
<dbReference type="InterPro" id="IPR051795">
    <property type="entry name" value="Glycosyl_Hydrlase_43"/>
</dbReference>
<dbReference type="Pfam" id="PF04616">
    <property type="entry name" value="Glyco_hydro_43"/>
    <property type="match status" value="1"/>
</dbReference>
<dbReference type="EMBL" id="DWWU01000037">
    <property type="protein sequence ID" value="HJC15904.1"/>
    <property type="molecule type" value="Genomic_DNA"/>
</dbReference>
<dbReference type="SUPFAM" id="SSF49899">
    <property type="entry name" value="Concanavalin A-like lectins/glucanases"/>
    <property type="match status" value="1"/>
</dbReference>
<evidence type="ECO:0000256" key="2">
    <source>
        <dbReference type="ARBA" id="ARBA00022801"/>
    </source>
</evidence>
<evidence type="ECO:0000256" key="1">
    <source>
        <dbReference type="ARBA" id="ARBA00009865"/>
    </source>
</evidence>
<comment type="similarity">
    <text evidence="1 4">Belongs to the glycosyl hydrolase 43 family.</text>
</comment>
<dbReference type="CDD" id="cd09001">
    <property type="entry name" value="GH43_FsAxh1-like"/>
    <property type="match status" value="1"/>
</dbReference>
<dbReference type="AlphaFoldDB" id="A0A9D2NA57"/>
<name>A0A9D2NA57_9FIRM</name>